<dbReference type="Pfam" id="PF01957">
    <property type="entry name" value="NfeD"/>
    <property type="match status" value="1"/>
</dbReference>
<organism evidence="7 8">
    <name type="scientific">Rhodococcus antarcticus</name>
    <dbReference type="NCBI Taxonomy" id="2987751"/>
    <lineage>
        <taxon>Bacteria</taxon>
        <taxon>Bacillati</taxon>
        <taxon>Actinomycetota</taxon>
        <taxon>Actinomycetes</taxon>
        <taxon>Mycobacteriales</taxon>
        <taxon>Nocardiaceae</taxon>
        <taxon>Rhodococcus</taxon>
    </lineage>
</organism>
<dbReference type="InterPro" id="IPR052165">
    <property type="entry name" value="Membrane_assoc_protease"/>
</dbReference>
<evidence type="ECO:0000313" key="8">
    <source>
        <dbReference type="Proteomes" id="UP001164965"/>
    </source>
</evidence>
<gene>
    <name evidence="7" type="ORF">RHODO2019_07305</name>
</gene>
<protein>
    <submittedName>
        <fullName evidence="7">NfeD family protein</fullName>
    </submittedName>
</protein>
<evidence type="ECO:0000256" key="5">
    <source>
        <dbReference type="SAM" id="Phobius"/>
    </source>
</evidence>
<evidence type="ECO:0000256" key="1">
    <source>
        <dbReference type="ARBA" id="ARBA00004141"/>
    </source>
</evidence>
<accession>A0ABY6P3I0</accession>
<dbReference type="Proteomes" id="UP001164965">
    <property type="component" value="Chromosome"/>
</dbReference>
<evidence type="ECO:0000256" key="4">
    <source>
        <dbReference type="ARBA" id="ARBA00023136"/>
    </source>
</evidence>
<proteinExistence type="predicted"/>
<dbReference type="SUPFAM" id="SSF141322">
    <property type="entry name" value="NfeD domain-like"/>
    <property type="match status" value="1"/>
</dbReference>
<dbReference type="InterPro" id="IPR012340">
    <property type="entry name" value="NA-bd_OB-fold"/>
</dbReference>
<keyword evidence="4 5" id="KW-0472">Membrane</keyword>
<dbReference type="InterPro" id="IPR002810">
    <property type="entry name" value="NfeD-like_C"/>
</dbReference>
<comment type="subcellular location">
    <subcellularLocation>
        <location evidence="1">Membrane</location>
        <topology evidence="1">Multi-pass membrane protein</topology>
    </subcellularLocation>
</comment>
<dbReference type="Gene3D" id="2.40.50.140">
    <property type="entry name" value="Nucleic acid-binding proteins"/>
    <property type="match status" value="1"/>
</dbReference>
<name>A0ABY6P3I0_9NOCA</name>
<dbReference type="PANTHER" id="PTHR33507">
    <property type="entry name" value="INNER MEMBRANE PROTEIN YBBJ"/>
    <property type="match status" value="1"/>
</dbReference>
<sequence length="143" mass="14317">MAALVWLVAGILLAAAEALSGDFVLLMLAGGALGAAGISAVAGDAYLVQAAVFAVVSVALVAGVRPPLKRRALRGPDLAVNVAALVGREAEVLELTSSDAGQVKLSGEVWTARSASSADVFDPGQIVRVVQIDGATAVVGREI</sequence>
<feature type="domain" description="NfeD-like C-terminal" evidence="6">
    <location>
        <begin position="83"/>
        <end position="139"/>
    </location>
</feature>
<evidence type="ECO:0000256" key="3">
    <source>
        <dbReference type="ARBA" id="ARBA00022989"/>
    </source>
</evidence>
<evidence type="ECO:0000313" key="7">
    <source>
        <dbReference type="EMBL" id="UZJ26207.1"/>
    </source>
</evidence>
<keyword evidence="2 5" id="KW-0812">Transmembrane</keyword>
<keyword evidence="3 5" id="KW-1133">Transmembrane helix</keyword>
<dbReference type="PANTHER" id="PTHR33507:SF3">
    <property type="entry name" value="INNER MEMBRANE PROTEIN YBBJ"/>
    <property type="match status" value="1"/>
</dbReference>
<feature type="transmembrane region" description="Helical" evidence="5">
    <location>
        <begin position="46"/>
        <end position="64"/>
    </location>
</feature>
<dbReference type="EMBL" id="CP110615">
    <property type="protein sequence ID" value="UZJ26207.1"/>
    <property type="molecule type" value="Genomic_DNA"/>
</dbReference>
<keyword evidence="8" id="KW-1185">Reference proteome</keyword>
<evidence type="ECO:0000259" key="6">
    <source>
        <dbReference type="Pfam" id="PF01957"/>
    </source>
</evidence>
<dbReference type="RefSeq" id="WP_265384311.1">
    <property type="nucleotide sequence ID" value="NZ_CP110615.1"/>
</dbReference>
<evidence type="ECO:0000256" key="2">
    <source>
        <dbReference type="ARBA" id="ARBA00022692"/>
    </source>
</evidence>
<reference evidence="7" key="1">
    <citation type="submission" date="2022-10" db="EMBL/GenBank/DDBJ databases">
        <title>Rhodococcus sp.75.</title>
        <authorList>
            <person name="Sun M."/>
        </authorList>
    </citation>
    <scope>NUCLEOTIDE SEQUENCE</scope>
    <source>
        <strain evidence="7">75</strain>
    </source>
</reference>